<dbReference type="Gene3D" id="1.20.950.20">
    <property type="entry name" value="Transmembrane di-heme cytochromes, Chain C"/>
    <property type="match status" value="1"/>
</dbReference>
<feature type="domain" description="Cytochrome b561 bacterial/Ni-hydrogenase" evidence="7">
    <location>
        <begin position="6"/>
        <end position="181"/>
    </location>
</feature>
<dbReference type="PANTHER" id="PTHR30485">
    <property type="entry name" value="NI/FE-HYDROGENASE 1 B-TYPE CYTOCHROME SUBUNIT"/>
    <property type="match status" value="1"/>
</dbReference>
<reference evidence="8 9" key="1">
    <citation type="submission" date="2018-06" db="EMBL/GenBank/DDBJ databases">
        <title>Marinomonas sp. YLB-05 draft genome sequence.</title>
        <authorList>
            <person name="Yu L."/>
            <person name="Tang X."/>
        </authorList>
    </citation>
    <scope>NUCLEOTIDE SEQUENCE [LARGE SCALE GENOMIC DNA]</scope>
    <source>
        <strain evidence="8 9">YLB-05</strain>
    </source>
</reference>
<dbReference type="InterPro" id="IPR051542">
    <property type="entry name" value="Hydrogenase_cytochrome"/>
</dbReference>
<evidence type="ECO:0000256" key="1">
    <source>
        <dbReference type="ARBA" id="ARBA00004651"/>
    </source>
</evidence>
<keyword evidence="9" id="KW-1185">Reference proteome</keyword>
<evidence type="ECO:0000259" key="7">
    <source>
        <dbReference type="Pfam" id="PF01292"/>
    </source>
</evidence>
<dbReference type="OrthoDB" id="196472at2"/>
<keyword evidence="3 6" id="KW-0812">Transmembrane</keyword>
<comment type="subcellular location">
    <subcellularLocation>
        <location evidence="1">Cell membrane</location>
        <topology evidence="1">Multi-pass membrane protein</topology>
    </subcellularLocation>
</comment>
<dbReference type="SUPFAM" id="SSF81342">
    <property type="entry name" value="Transmembrane di-heme cytochromes"/>
    <property type="match status" value="1"/>
</dbReference>
<evidence type="ECO:0000313" key="8">
    <source>
        <dbReference type="EMBL" id="RDL44560.1"/>
    </source>
</evidence>
<dbReference type="InterPro" id="IPR011577">
    <property type="entry name" value="Cyt_b561_bac/Ni-Hgenase"/>
</dbReference>
<evidence type="ECO:0000256" key="4">
    <source>
        <dbReference type="ARBA" id="ARBA00022989"/>
    </source>
</evidence>
<evidence type="ECO:0000256" key="6">
    <source>
        <dbReference type="SAM" id="Phobius"/>
    </source>
</evidence>
<dbReference type="GO" id="GO:0020037">
    <property type="term" value="F:heme binding"/>
    <property type="evidence" value="ECO:0007669"/>
    <property type="project" value="TreeGrafter"/>
</dbReference>
<dbReference type="GO" id="GO:0022904">
    <property type="term" value="P:respiratory electron transport chain"/>
    <property type="evidence" value="ECO:0007669"/>
    <property type="project" value="InterPro"/>
</dbReference>
<dbReference type="RefSeq" id="WP_115467823.1">
    <property type="nucleotide sequence ID" value="NZ_QKRA01000003.1"/>
</dbReference>
<dbReference type="Pfam" id="PF01292">
    <property type="entry name" value="Ni_hydr_CYTB"/>
    <property type="match status" value="1"/>
</dbReference>
<evidence type="ECO:0000256" key="3">
    <source>
        <dbReference type="ARBA" id="ARBA00022692"/>
    </source>
</evidence>
<dbReference type="AlphaFoldDB" id="A0A370U9V2"/>
<sequence length="225" mass="25830">MKKILVWDWPIRVMHWLIVVLFTGMIITGKSDEDYMQWHFYMGYGLSAVVIARVLYGFWGSKFARFSEFLYHPIETTRFVSTLLTGKGRTYLGHNPVGGLMVIVLLVALSLQWITGLFNSDQVFWYGPFYEWGSSTVLETAASLHYQLPDVLLALVAMHILAVLYHELRFKERLIGAMLHGKKPLHHDERDIKETNPPVQTPRLGVTVALVASLAWLAWLWSLPI</sequence>
<keyword evidence="5 6" id="KW-0472">Membrane</keyword>
<accession>A0A370U9V2</accession>
<dbReference type="EMBL" id="QKRA01000003">
    <property type="protein sequence ID" value="RDL44560.1"/>
    <property type="molecule type" value="Genomic_DNA"/>
</dbReference>
<dbReference type="GO" id="GO:0005886">
    <property type="term" value="C:plasma membrane"/>
    <property type="evidence" value="ECO:0007669"/>
    <property type="project" value="UniProtKB-SubCell"/>
</dbReference>
<proteinExistence type="predicted"/>
<keyword evidence="2" id="KW-1003">Cell membrane</keyword>
<protein>
    <submittedName>
        <fullName evidence="8">Branched-chain alpha-keto acid dehydrogenase subunit E2</fullName>
    </submittedName>
</protein>
<evidence type="ECO:0000256" key="5">
    <source>
        <dbReference type="ARBA" id="ARBA00023136"/>
    </source>
</evidence>
<feature type="transmembrane region" description="Helical" evidence="6">
    <location>
        <begin position="41"/>
        <end position="59"/>
    </location>
</feature>
<feature type="transmembrane region" description="Helical" evidence="6">
    <location>
        <begin position="204"/>
        <end position="222"/>
    </location>
</feature>
<evidence type="ECO:0000256" key="2">
    <source>
        <dbReference type="ARBA" id="ARBA00022475"/>
    </source>
</evidence>
<gene>
    <name evidence="8" type="ORF">DN730_09215</name>
</gene>
<name>A0A370U9V2_9GAMM</name>
<feature type="transmembrane region" description="Helical" evidence="6">
    <location>
        <begin position="97"/>
        <end position="118"/>
    </location>
</feature>
<dbReference type="GO" id="GO:0009055">
    <property type="term" value="F:electron transfer activity"/>
    <property type="evidence" value="ECO:0007669"/>
    <property type="project" value="InterPro"/>
</dbReference>
<evidence type="ECO:0000313" key="9">
    <source>
        <dbReference type="Proteomes" id="UP000254326"/>
    </source>
</evidence>
<dbReference type="Proteomes" id="UP000254326">
    <property type="component" value="Unassembled WGS sequence"/>
</dbReference>
<feature type="transmembrane region" description="Helical" evidence="6">
    <location>
        <begin position="12"/>
        <end position="29"/>
    </location>
</feature>
<keyword evidence="4 6" id="KW-1133">Transmembrane helix</keyword>
<dbReference type="InterPro" id="IPR016174">
    <property type="entry name" value="Di-haem_cyt_TM"/>
</dbReference>
<feature type="transmembrane region" description="Helical" evidence="6">
    <location>
        <begin position="151"/>
        <end position="168"/>
    </location>
</feature>
<comment type="caution">
    <text evidence="8">The sequence shown here is derived from an EMBL/GenBank/DDBJ whole genome shotgun (WGS) entry which is preliminary data.</text>
</comment>
<dbReference type="PANTHER" id="PTHR30485:SF2">
    <property type="entry name" value="BLL0597 PROTEIN"/>
    <property type="match status" value="1"/>
</dbReference>
<organism evidence="8 9">
    <name type="scientific">Marinomonas piezotolerans</name>
    <dbReference type="NCBI Taxonomy" id="2213058"/>
    <lineage>
        <taxon>Bacteria</taxon>
        <taxon>Pseudomonadati</taxon>
        <taxon>Pseudomonadota</taxon>
        <taxon>Gammaproteobacteria</taxon>
        <taxon>Oceanospirillales</taxon>
        <taxon>Oceanospirillaceae</taxon>
        <taxon>Marinomonas</taxon>
    </lineage>
</organism>